<proteinExistence type="predicted"/>
<feature type="signal peptide" evidence="1">
    <location>
        <begin position="1"/>
        <end position="16"/>
    </location>
</feature>
<evidence type="ECO:0000313" key="2">
    <source>
        <dbReference type="EMBL" id="KAH0554550.1"/>
    </source>
</evidence>
<reference evidence="2 3" key="1">
    <citation type="journal article" date="2021" name="J. Hered.">
        <title>A chromosome-level genome assembly of the parasitoid wasp, Cotesia glomerata (Hymenoptera: Braconidae).</title>
        <authorList>
            <person name="Pinto B.J."/>
            <person name="Weis J.J."/>
            <person name="Gamble T."/>
            <person name="Ode P.J."/>
            <person name="Paul R."/>
            <person name="Zaspel J.M."/>
        </authorList>
    </citation>
    <scope>NUCLEOTIDE SEQUENCE [LARGE SCALE GENOMIC DNA]</scope>
    <source>
        <strain evidence="2">CgM1</strain>
    </source>
</reference>
<accession>A0AAV7IPE2</accession>
<protein>
    <submittedName>
        <fullName evidence="2">Uncharacterized protein</fullName>
    </submittedName>
</protein>
<name>A0AAV7IPE2_COTGL</name>
<dbReference type="EMBL" id="JAHXZJ010001119">
    <property type="protein sequence ID" value="KAH0554550.1"/>
    <property type="molecule type" value="Genomic_DNA"/>
</dbReference>
<comment type="caution">
    <text evidence="2">The sequence shown here is derived from an EMBL/GenBank/DDBJ whole genome shotgun (WGS) entry which is preliminary data.</text>
</comment>
<organism evidence="2 3">
    <name type="scientific">Cotesia glomerata</name>
    <name type="common">Lepidopteran parasitic wasp</name>
    <name type="synonym">Apanteles glomeratus</name>
    <dbReference type="NCBI Taxonomy" id="32391"/>
    <lineage>
        <taxon>Eukaryota</taxon>
        <taxon>Metazoa</taxon>
        <taxon>Ecdysozoa</taxon>
        <taxon>Arthropoda</taxon>
        <taxon>Hexapoda</taxon>
        <taxon>Insecta</taxon>
        <taxon>Pterygota</taxon>
        <taxon>Neoptera</taxon>
        <taxon>Endopterygota</taxon>
        <taxon>Hymenoptera</taxon>
        <taxon>Apocrita</taxon>
        <taxon>Ichneumonoidea</taxon>
        <taxon>Braconidae</taxon>
        <taxon>Microgastrinae</taxon>
        <taxon>Cotesia</taxon>
    </lineage>
</organism>
<sequence>MIKFLGILLVVGSVLEDWETDARMTVKFHHRYYEQFKELDCNGTFDENEFLRLELTCSDCGLWLKDYRSTDDCRTCSIIGTLTDGTCSIIGTLVDGTCSIIGT</sequence>
<keyword evidence="1" id="KW-0732">Signal</keyword>
<dbReference type="AlphaFoldDB" id="A0AAV7IPE2"/>
<evidence type="ECO:0000313" key="3">
    <source>
        <dbReference type="Proteomes" id="UP000826195"/>
    </source>
</evidence>
<keyword evidence="3" id="KW-1185">Reference proteome</keyword>
<dbReference type="Proteomes" id="UP000826195">
    <property type="component" value="Unassembled WGS sequence"/>
</dbReference>
<feature type="chain" id="PRO_5043809662" evidence="1">
    <location>
        <begin position="17"/>
        <end position="103"/>
    </location>
</feature>
<gene>
    <name evidence="2" type="ORF">KQX54_011249</name>
</gene>
<evidence type="ECO:0000256" key="1">
    <source>
        <dbReference type="SAM" id="SignalP"/>
    </source>
</evidence>